<reference evidence="6 7" key="1">
    <citation type="submission" date="2016-10" db="EMBL/GenBank/DDBJ databases">
        <authorList>
            <person name="de Groot N.N."/>
        </authorList>
    </citation>
    <scope>NUCLEOTIDE SEQUENCE [LARGE SCALE GENOMIC DNA]</scope>
    <source>
        <strain evidence="6 7">DSM 25232</strain>
    </source>
</reference>
<gene>
    <name evidence="6" type="ORF">SAMN04487910_1260</name>
</gene>
<evidence type="ECO:0000313" key="6">
    <source>
        <dbReference type="EMBL" id="SEK83837.1"/>
    </source>
</evidence>
<accession>A0A1H7KD13</accession>
<feature type="transmembrane region" description="Helical" evidence="5">
    <location>
        <begin position="41"/>
        <end position="67"/>
    </location>
</feature>
<dbReference type="InterPro" id="IPR032808">
    <property type="entry name" value="DoxX"/>
</dbReference>
<keyword evidence="2 5" id="KW-0812">Transmembrane</keyword>
<evidence type="ECO:0000256" key="2">
    <source>
        <dbReference type="ARBA" id="ARBA00022692"/>
    </source>
</evidence>
<dbReference type="STRING" id="1038014.SAMN04487910_1260"/>
<evidence type="ECO:0000256" key="4">
    <source>
        <dbReference type="ARBA" id="ARBA00023136"/>
    </source>
</evidence>
<name>A0A1H7KD13_AQUAM</name>
<feature type="transmembrane region" description="Helical" evidence="5">
    <location>
        <begin position="7"/>
        <end position="29"/>
    </location>
</feature>
<organism evidence="6 7">
    <name type="scientific">Aquimarina amphilecti</name>
    <dbReference type="NCBI Taxonomy" id="1038014"/>
    <lineage>
        <taxon>Bacteria</taxon>
        <taxon>Pseudomonadati</taxon>
        <taxon>Bacteroidota</taxon>
        <taxon>Flavobacteriia</taxon>
        <taxon>Flavobacteriales</taxon>
        <taxon>Flavobacteriaceae</taxon>
        <taxon>Aquimarina</taxon>
    </lineage>
</organism>
<dbReference type="OrthoDB" id="8161897at2"/>
<dbReference type="Proteomes" id="UP000198521">
    <property type="component" value="Unassembled WGS sequence"/>
</dbReference>
<keyword evidence="3 5" id="KW-1133">Transmembrane helix</keyword>
<protein>
    <submittedName>
        <fullName evidence="6">DoxX protein</fullName>
    </submittedName>
</protein>
<keyword evidence="7" id="KW-1185">Reference proteome</keyword>
<keyword evidence="4 5" id="KW-0472">Membrane</keyword>
<evidence type="ECO:0000313" key="7">
    <source>
        <dbReference type="Proteomes" id="UP000198521"/>
    </source>
</evidence>
<dbReference type="GO" id="GO:0016020">
    <property type="term" value="C:membrane"/>
    <property type="evidence" value="ECO:0007669"/>
    <property type="project" value="UniProtKB-SubCell"/>
</dbReference>
<proteinExistence type="predicted"/>
<dbReference type="EMBL" id="FOAB01000002">
    <property type="protein sequence ID" value="SEK83837.1"/>
    <property type="molecule type" value="Genomic_DNA"/>
</dbReference>
<dbReference type="AlphaFoldDB" id="A0A1H7KD13"/>
<dbReference type="Pfam" id="PF07681">
    <property type="entry name" value="DoxX"/>
    <property type="match status" value="1"/>
</dbReference>
<dbReference type="RefSeq" id="WP_091406732.1">
    <property type="nucleotide sequence ID" value="NZ_FOAB01000002.1"/>
</dbReference>
<evidence type="ECO:0000256" key="3">
    <source>
        <dbReference type="ARBA" id="ARBA00022989"/>
    </source>
</evidence>
<evidence type="ECO:0000256" key="5">
    <source>
        <dbReference type="SAM" id="Phobius"/>
    </source>
</evidence>
<evidence type="ECO:0000256" key="1">
    <source>
        <dbReference type="ARBA" id="ARBA00004141"/>
    </source>
</evidence>
<comment type="subcellular location">
    <subcellularLocation>
        <location evidence="1">Membrane</location>
        <topology evidence="1">Multi-pass membrane protein</topology>
    </subcellularLocation>
</comment>
<sequence length="123" mass="13327">MNTKIILALRILLGILLIVFGSNKFLGFLPDFEFANPDAGVLFGALASSYILKTVGLIEIIVGLLLVSNKAVPFALVLMAPISVNIILFHATLDPANIGPGAFVFLINAFLIYTNWNTFKSLF</sequence>
<feature type="transmembrane region" description="Helical" evidence="5">
    <location>
        <begin position="74"/>
        <end position="92"/>
    </location>
</feature>
<feature type="transmembrane region" description="Helical" evidence="5">
    <location>
        <begin position="98"/>
        <end position="116"/>
    </location>
</feature>